<feature type="domain" description="YCII-related" evidence="2">
    <location>
        <begin position="15"/>
        <end position="112"/>
    </location>
</feature>
<comment type="caution">
    <text evidence="3">The sequence shown here is derived from an EMBL/GenBank/DDBJ whole genome shotgun (WGS) entry which is preliminary data.</text>
</comment>
<evidence type="ECO:0000313" key="3">
    <source>
        <dbReference type="EMBL" id="GAA2471811.1"/>
    </source>
</evidence>
<keyword evidence="4" id="KW-1185">Reference proteome</keyword>
<accession>A0ABN3KTX8</accession>
<dbReference type="PANTHER" id="PTHR35174:SF3">
    <property type="entry name" value="BLL7171 PROTEIN"/>
    <property type="match status" value="1"/>
</dbReference>
<dbReference type="SUPFAM" id="SSF54909">
    <property type="entry name" value="Dimeric alpha+beta barrel"/>
    <property type="match status" value="1"/>
</dbReference>
<protein>
    <submittedName>
        <fullName evidence="3">YciI family protein</fullName>
    </submittedName>
</protein>
<organism evidence="3 4">
    <name type="scientific">Terrabacter carboxydivorans</name>
    <dbReference type="NCBI Taxonomy" id="619730"/>
    <lineage>
        <taxon>Bacteria</taxon>
        <taxon>Bacillati</taxon>
        <taxon>Actinomycetota</taxon>
        <taxon>Actinomycetes</taxon>
        <taxon>Micrococcales</taxon>
        <taxon>Intrasporangiaceae</taxon>
        <taxon>Terrabacter</taxon>
    </lineage>
</organism>
<dbReference type="Proteomes" id="UP001500730">
    <property type="component" value="Unassembled WGS sequence"/>
</dbReference>
<sequence length="116" mass="12178">MTQFLLSVHHREGDPMPSDTEMQQMYASVDAFNTKLQSSGAWVLAGGLTDVTEAKVVDASAGATRAVTDGPFSEAREWLGGFWIIEAADLDAALALAQEGSAACHGPVEVRALQGA</sequence>
<dbReference type="Pfam" id="PF03795">
    <property type="entry name" value="YCII"/>
    <property type="match status" value="1"/>
</dbReference>
<evidence type="ECO:0000259" key="2">
    <source>
        <dbReference type="Pfam" id="PF03795"/>
    </source>
</evidence>
<gene>
    <name evidence="3" type="ORF">GCM10009858_06480</name>
</gene>
<proteinExistence type="inferred from homology"/>
<dbReference type="RefSeq" id="WP_344252883.1">
    <property type="nucleotide sequence ID" value="NZ_BAAARE010000002.1"/>
</dbReference>
<reference evidence="3 4" key="1">
    <citation type="journal article" date="2019" name="Int. J. Syst. Evol. Microbiol.">
        <title>The Global Catalogue of Microorganisms (GCM) 10K type strain sequencing project: providing services to taxonomists for standard genome sequencing and annotation.</title>
        <authorList>
            <consortium name="The Broad Institute Genomics Platform"/>
            <consortium name="The Broad Institute Genome Sequencing Center for Infectious Disease"/>
            <person name="Wu L."/>
            <person name="Ma J."/>
        </authorList>
    </citation>
    <scope>NUCLEOTIDE SEQUENCE [LARGE SCALE GENOMIC DNA]</scope>
    <source>
        <strain evidence="3 4">JCM 16259</strain>
    </source>
</reference>
<evidence type="ECO:0000313" key="4">
    <source>
        <dbReference type="Proteomes" id="UP001500730"/>
    </source>
</evidence>
<evidence type="ECO:0000256" key="1">
    <source>
        <dbReference type="ARBA" id="ARBA00007689"/>
    </source>
</evidence>
<dbReference type="EMBL" id="BAAARE010000002">
    <property type="protein sequence ID" value="GAA2471811.1"/>
    <property type="molecule type" value="Genomic_DNA"/>
</dbReference>
<dbReference type="InterPro" id="IPR011008">
    <property type="entry name" value="Dimeric_a/b-barrel"/>
</dbReference>
<dbReference type="InterPro" id="IPR005545">
    <property type="entry name" value="YCII"/>
</dbReference>
<name>A0ABN3KTX8_9MICO</name>
<dbReference type="PANTHER" id="PTHR35174">
    <property type="entry name" value="BLL7171 PROTEIN-RELATED"/>
    <property type="match status" value="1"/>
</dbReference>
<comment type="similarity">
    <text evidence="1">Belongs to the YciI family.</text>
</comment>
<dbReference type="Gene3D" id="3.30.70.1060">
    <property type="entry name" value="Dimeric alpha+beta barrel"/>
    <property type="match status" value="1"/>
</dbReference>